<dbReference type="OrthoDB" id="5513217at2"/>
<protein>
    <submittedName>
        <fullName evidence="3">DUF3347 domain-containing protein</fullName>
    </submittedName>
</protein>
<organism evidence="3 4">
    <name type="scientific">Flavobacterium cellulosilyticum</name>
    <dbReference type="NCBI Taxonomy" id="2541731"/>
    <lineage>
        <taxon>Bacteria</taxon>
        <taxon>Pseudomonadati</taxon>
        <taxon>Bacteroidota</taxon>
        <taxon>Flavobacteriia</taxon>
        <taxon>Flavobacteriales</taxon>
        <taxon>Flavobacteriaceae</taxon>
        <taxon>Flavobacterium</taxon>
    </lineage>
</organism>
<evidence type="ECO:0000256" key="1">
    <source>
        <dbReference type="SAM" id="SignalP"/>
    </source>
</evidence>
<sequence>MNSLKKTVITIVLLLSVVVSNAQIKNAKTATVKIFGNCDICKASIEKAGNLKKLASVDWNKDTKMATITYDAKKTNEEEILKRIALAGYDNAKFLAPEDAYNKLSDCCLYDRELKTAVKTDMETMPNHSEHDIHSDITDKKQKTASPLKPVFDNYFLLKDALVKTDAEMASMKAKDLLTAISTLNMEDLKMEEHMVWMKMIKELTNDIKIISETQDIKRQRDLFKSVTQNTYELMKVSKSETPTYYQYCPMQDAYWLSKDNVVKNPYYGSMMLSCGKTVETIK</sequence>
<comment type="caution">
    <text evidence="3">The sequence shown here is derived from an EMBL/GenBank/DDBJ whole genome shotgun (WGS) entry which is preliminary data.</text>
</comment>
<dbReference type="SUPFAM" id="SSF55008">
    <property type="entry name" value="HMA, heavy metal-associated domain"/>
    <property type="match status" value="1"/>
</dbReference>
<dbReference type="InterPro" id="IPR036163">
    <property type="entry name" value="HMA_dom_sf"/>
</dbReference>
<accession>A0A4R5CCY6</accession>
<evidence type="ECO:0000313" key="4">
    <source>
        <dbReference type="Proteomes" id="UP000295479"/>
    </source>
</evidence>
<dbReference type="InterPro" id="IPR006121">
    <property type="entry name" value="HMA_dom"/>
</dbReference>
<keyword evidence="4" id="KW-1185">Reference proteome</keyword>
<dbReference type="EMBL" id="SMFK01000003">
    <property type="protein sequence ID" value="TDD97878.1"/>
    <property type="molecule type" value="Genomic_DNA"/>
</dbReference>
<proteinExistence type="predicted"/>
<feature type="chain" id="PRO_5020496586" evidence="1">
    <location>
        <begin position="23"/>
        <end position="283"/>
    </location>
</feature>
<keyword evidence="1" id="KW-0732">Signal</keyword>
<evidence type="ECO:0000313" key="3">
    <source>
        <dbReference type="EMBL" id="TDD97878.1"/>
    </source>
</evidence>
<dbReference type="Gene3D" id="3.30.70.100">
    <property type="match status" value="1"/>
</dbReference>
<dbReference type="RefSeq" id="WP_132003496.1">
    <property type="nucleotide sequence ID" value="NZ_SMFK01000003.1"/>
</dbReference>
<dbReference type="GO" id="GO:0046872">
    <property type="term" value="F:metal ion binding"/>
    <property type="evidence" value="ECO:0007669"/>
    <property type="project" value="InterPro"/>
</dbReference>
<evidence type="ECO:0000259" key="2">
    <source>
        <dbReference type="Pfam" id="PF11827"/>
    </source>
</evidence>
<dbReference type="InterPro" id="IPR021782">
    <property type="entry name" value="DUF3347"/>
</dbReference>
<feature type="signal peptide" evidence="1">
    <location>
        <begin position="1"/>
        <end position="22"/>
    </location>
</feature>
<dbReference type="Pfam" id="PF11827">
    <property type="entry name" value="DUF3347"/>
    <property type="match status" value="1"/>
</dbReference>
<dbReference type="AlphaFoldDB" id="A0A4R5CCY6"/>
<feature type="domain" description="DUF3347" evidence="2">
    <location>
        <begin position="151"/>
        <end position="240"/>
    </location>
</feature>
<dbReference type="CDD" id="cd00371">
    <property type="entry name" value="HMA"/>
    <property type="match status" value="1"/>
</dbReference>
<reference evidence="3 4" key="1">
    <citation type="submission" date="2019-03" db="EMBL/GenBank/DDBJ databases">
        <title>Flavobacterium AR-3-4 sp. nov. isolated from arctic soil.</title>
        <authorList>
            <person name="Chaudhary D.K."/>
        </authorList>
    </citation>
    <scope>NUCLEOTIDE SEQUENCE [LARGE SCALE GENOMIC DNA]</scope>
    <source>
        <strain evidence="3 4">AR-3-4</strain>
    </source>
</reference>
<dbReference type="Proteomes" id="UP000295479">
    <property type="component" value="Unassembled WGS sequence"/>
</dbReference>
<gene>
    <name evidence="3" type="ORF">E0F76_07195</name>
</gene>
<name>A0A4R5CCY6_9FLAO</name>